<dbReference type="EMBL" id="CAKOFQ010006670">
    <property type="protein sequence ID" value="CAH1957380.1"/>
    <property type="molecule type" value="Genomic_DNA"/>
</dbReference>
<reference evidence="2" key="1">
    <citation type="submission" date="2022-03" db="EMBL/GenBank/DDBJ databases">
        <authorList>
            <person name="Sayadi A."/>
        </authorList>
    </citation>
    <scope>NUCLEOTIDE SEQUENCE</scope>
</reference>
<gene>
    <name evidence="2" type="ORF">ACAOBT_LOCUS2056</name>
</gene>
<comment type="caution">
    <text evidence="2">The sequence shown here is derived from an EMBL/GenBank/DDBJ whole genome shotgun (WGS) entry which is preliminary data.</text>
</comment>
<name>A0A9P0JPE5_ACAOB</name>
<evidence type="ECO:0000313" key="3">
    <source>
        <dbReference type="Proteomes" id="UP001152888"/>
    </source>
</evidence>
<dbReference type="Proteomes" id="UP001152888">
    <property type="component" value="Unassembled WGS sequence"/>
</dbReference>
<proteinExistence type="predicted"/>
<feature type="compositionally biased region" description="Basic residues" evidence="1">
    <location>
        <begin position="50"/>
        <end position="65"/>
    </location>
</feature>
<organism evidence="2 3">
    <name type="scientific">Acanthoscelides obtectus</name>
    <name type="common">Bean weevil</name>
    <name type="synonym">Bruchus obtectus</name>
    <dbReference type="NCBI Taxonomy" id="200917"/>
    <lineage>
        <taxon>Eukaryota</taxon>
        <taxon>Metazoa</taxon>
        <taxon>Ecdysozoa</taxon>
        <taxon>Arthropoda</taxon>
        <taxon>Hexapoda</taxon>
        <taxon>Insecta</taxon>
        <taxon>Pterygota</taxon>
        <taxon>Neoptera</taxon>
        <taxon>Endopterygota</taxon>
        <taxon>Coleoptera</taxon>
        <taxon>Polyphaga</taxon>
        <taxon>Cucujiformia</taxon>
        <taxon>Chrysomeloidea</taxon>
        <taxon>Chrysomelidae</taxon>
        <taxon>Bruchinae</taxon>
        <taxon>Bruchini</taxon>
        <taxon>Acanthoscelides</taxon>
    </lineage>
</organism>
<feature type="compositionally biased region" description="Basic residues" evidence="1">
    <location>
        <begin position="27"/>
        <end position="36"/>
    </location>
</feature>
<protein>
    <submittedName>
        <fullName evidence="2">Uncharacterized protein</fullName>
    </submittedName>
</protein>
<keyword evidence="3" id="KW-1185">Reference proteome</keyword>
<evidence type="ECO:0000256" key="1">
    <source>
        <dbReference type="SAM" id="MobiDB-lite"/>
    </source>
</evidence>
<accession>A0A9P0JPE5</accession>
<feature type="region of interest" description="Disordered" evidence="1">
    <location>
        <begin position="1"/>
        <end position="77"/>
    </location>
</feature>
<evidence type="ECO:0000313" key="2">
    <source>
        <dbReference type="EMBL" id="CAH1957380.1"/>
    </source>
</evidence>
<sequence>MKEQGGKRRKSCFISTASSPEDAIKRDPRRKLKVFHKAVIYTNEGSDGSRKRKRRENKREKRKQQKYLDPDPRLEGS</sequence>
<feature type="compositionally biased region" description="Basic and acidic residues" evidence="1">
    <location>
        <begin position="66"/>
        <end position="77"/>
    </location>
</feature>
<dbReference type="AlphaFoldDB" id="A0A9P0JPE5"/>